<gene>
    <name evidence="4" type="ORF">P0Y53_24955</name>
</gene>
<organism evidence="4 5">
    <name type="scientific">Candidatus Pseudobacter hemicellulosilyticus</name>
    <dbReference type="NCBI Taxonomy" id="3121375"/>
    <lineage>
        <taxon>Bacteria</taxon>
        <taxon>Pseudomonadati</taxon>
        <taxon>Bacteroidota</taxon>
        <taxon>Chitinophagia</taxon>
        <taxon>Chitinophagales</taxon>
        <taxon>Chitinophagaceae</taxon>
        <taxon>Pseudobacter</taxon>
    </lineage>
</organism>
<accession>A0AAJ5WY95</accession>
<dbReference type="Proteomes" id="UP001220610">
    <property type="component" value="Chromosome"/>
</dbReference>
<proteinExistence type="predicted"/>
<evidence type="ECO:0000256" key="2">
    <source>
        <dbReference type="ARBA" id="ARBA00022840"/>
    </source>
</evidence>
<dbReference type="EMBL" id="CP119311">
    <property type="protein sequence ID" value="WEK38459.1"/>
    <property type="molecule type" value="Genomic_DNA"/>
</dbReference>
<dbReference type="InterPro" id="IPR010488">
    <property type="entry name" value="Zeta_toxin_domain"/>
</dbReference>
<dbReference type="SUPFAM" id="SSF52540">
    <property type="entry name" value="P-loop containing nucleoside triphosphate hydrolases"/>
    <property type="match status" value="1"/>
</dbReference>
<evidence type="ECO:0000313" key="4">
    <source>
        <dbReference type="EMBL" id="WEK38459.1"/>
    </source>
</evidence>
<dbReference type="PANTHER" id="PTHR39206:SF1">
    <property type="entry name" value="SLL8004 PROTEIN"/>
    <property type="match status" value="1"/>
</dbReference>
<dbReference type="Gene3D" id="3.40.50.300">
    <property type="entry name" value="P-loop containing nucleotide triphosphate hydrolases"/>
    <property type="match status" value="1"/>
</dbReference>
<keyword evidence="1" id="KW-0547">Nucleotide-binding</keyword>
<evidence type="ECO:0000313" key="5">
    <source>
        <dbReference type="Proteomes" id="UP001220610"/>
    </source>
</evidence>
<evidence type="ECO:0000259" key="3">
    <source>
        <dbReference type="Pfam" id="PF06414"/>
    </source>
</evidence>
<evidence type="ECO:0000256" key="1">
    <source>
        <dbReference type="ARBA" id="ARBA00022741"/>
    </source>
</evidence>
<reference evidence="4" key="1">
    <citation type="submission" date="2023-03" db="EMBL/GenBank/DDBJ databases">
        <title>Andean soil-derived lignocellulolytic bacterial consortium as a source of novel taxa and putative plastic-active enzymes.</title>
        <authorList>
            <person name="Diaz-Garcia L."/>
            <person name="Chuvochina M."/>
            <person name="Feuerriegel G."/>
            <person name="Bunk B."/>
            <person name="Sproer C."/>
            <person name="Streit W.R."/>
            <person name="Rodriguez L.M."/>
            <person name="Overmann J."/>
            <person name="Jimenez D.J."/>
        </authorList>
    </citation>
    <scope>NUCLEOTIDE SEQUENCE</scope>
    <source>
        <strain evidence="4">MAG 7</strain>
    </source>
</reference>
<dbReference type="Pfam" id="PF06414">
    <property type="entry name" value="Zeta_toxin"/>
    <property type="match status" value="1"/>
</dbReference>
<name>A0AAJ5WY95_9BACT</name>
<feature type="domain" description="Zeta toxin" evidence="3">
    <location>
        <begin position="14"/>
        <end position="161"/>
    </location>
</feature>
<dbReference type="GO" id="GO:0016301">
    <property type="term" value="F:kinase activity"/>
    <property type="evidence" value="ECO:0007669"/>
    <property type="project" value="InterPro"/>
</dbReference>
<dbReference type="PANTHER" id="PTHR39206">
    <property type="entry name" value="SLL8004 PROTEIN"/>
    <property type="match status" value="1"/>
</dbReference>
<dbReference type="AlphaFoldDB" id="A0AAJ5WY95"/>
<dbReference type="InterPro" id="IPR027417">
    <property type="entry name" value="P-loop_NTPase"/>
</dbReference>
<sequence>MLIAFSCFVQISYISGAMPNLFIIAGCNGAGKTTASYTILPEILHCKEFVNADSIAAGLSPFNPESVAFEAGRIMLKRIDQLMEEGADFAFETTLATRSYVVLIRRAKEKGYRVTLLFFWLSSPEMALVRVEKRVKSGGHNIPADIVRRRYYRGIENLVKLYLPVCDNCLVVNNVKEYPEAIAKAEIGKDTVVINTDIWKTILTQSNVHKK</sequence>
<keyword evidence="2" id="KW-0067">ATP-binding</keyword>
<dbReference type="GO" id="GO:0005524">
    <property type="term" value="F:ATP binding"/>
    <property type="evidence" value="ECO:0007669"/>
    <property type="project" value="UniProtKB-KW"/>
</dbReference>
<protein>
    <submittedName>
        <fullName evidence="4">Zeta toxin family protein</fullName>
    </submittedName>
</protein>